<dbReference type="EMBL" id="FQVE01000002">
    <property type="protein sequence ID" value="SHF19599.1"/>
    <property type="molecule type" value="Genomic_DNA"/>
</dbReference>
<evidence type="ECO:0000313" key="1">
    <source>
        <dbReference type="EMBL" id="SHF19599.1"/>
    </source>
</evidence>
<organism evidence="1 2">
    <name type="scientific">Chryseobacterium vrystaatense</name>
    <dbReference type="NCBI Taxonomy" id="307480"/>
    <lineage>
        <taxon>Bacteria</taxon>
        <taxon>Pseudomonadati</taxon>
        <taxon>Bacteroidota</taxon>
        <taxon>Flavobacteriia</taxon>
        <taxon>Flavobacteriales</taxon>
        <taxon>Weeksellaceae</taxon>
        <taxon>Chryseobacterium group</taxon>
        <taxon>Chryseobacterium</taxon>
    </lineage>
</organism>
<dbReference type="AlphaFoldDB" id="A0A1M4ZNH9"/>
<gene>
    <name evidence="1" type="ORF">SAMN02787073_1654</name>
</gene>
<reference evidence="2" key="1">
    <citation type="submission" date="2016-11" db="EMBL/GenBank/DDBJ databases">
        <authorList>
            <person name="Varghese N."/>
            <person name="Submissions S."/>
        </authorList>
    </citation>
    <scope>NUCLEOTIDE SEQUENCE [LARGE SCALE GENOMIC DNA]</scope>
    <source>
        <strain evidence="2">YR203</strain>
    </source>
</reference>
<protein>
    <recommendedName>
        <fullName evidence="3">Lipoprotein</fullName>
    </recommendedName>
</protein>
<dbReference type="PROSITE" id="PS51257">
    <property type="entry name" value="PROKAR_LIPOPROTEIN"/>
    <property type="match status" value="1"/>
</dbReference>
<name>A0A1M4ZNH9_9FLAO</name>
<dbReference type="NCBIfam" id="NF047539">
    <property type="entry name" value="XAC2610_fam"/>
    <property type="match status" value="1"/>
</dbReference>
<evidence type="ECO:0008006" key="3">
    <source>
        <dbReference type="Google" id="ProtNLM"/>
    </source>
</evidence>
<dbReference type="RefSeq" id="WP_073172604.1">
    <property type="nucleotide sequence ID" value="NZ_FQVE01000002.1"/>
</dbReference>
<dbReference type="InterPro" id="IPR058087">
    <property type="entry name" value="XAC2610_dom"/>
</dbReference>
<sequence length="216" mass="24866">MNRVSVFILVVLASCSKKAVDQKAIHKNEDSLVQNLRSLHRENTEDTVSVPFSKSLKGNGYVYTLKGLESPNGAISFKSVSIFYKNRLHQKITVDTVSVLNEREVVFDVSQDANFDGYKDIELINWAGNYAYSSSFWLYDKKSKKYAHYKPLDTIQNIEINRQRKEITSNYHIGPVNTYSKVYQWQKGNLLLMSAHIEEEGEETNIYRKNGKIIVE</sequence>
<dbReference type="Proteomes" id="UP000184108">
    <property type="component" value="Unassembled WGS sequence"/>
</dbReference>
<evidence type="ECO:0000313" key="2">
    <source>
        <dbReference type="Proteomes" id="UP000184108"/>
    </source>
</evidence>
<accession>A0A1M4ZNH9</accession>
<proteinExistence type="predicted"/>